<keyword evidence="4" id="KW-0274">FAD</keyword>
<evidence type="ECO:0000256" key="2">
    <source>
        <dbReference type="ARBA" id="ARBA00022714"/>
    </source>
</evidence>
<dbReference type="RefSeq" id="WP_097327113.1">
    <property type="nucleotide sequence ID" value="NZ_OBDY01000026.1"/>
</dbReference>
<dbReference type="Proteomes" id="UP000219612">
    <property type="component" value="Unassembled WGS sequence"/>
</dbReference>
<dbReference type="SUPFAM" id="SSF51905">
    <property type="entry name" value="FAD/NAD(P)-binding domain"/>
    <property type="match status" value="1"/>
</dbReference>
<dbReference type="InterPro" id="IPR012675">
    <property type="entry name" value="Beta-grasp_dom_sf"/>
</dbReference>
<evidence type="ECO:0000256" key="5">
    <source>
        <dbReference type="ARBA" id="ARBA00022857"/>
    </source>
</evidence>
<dbReference type="Pfam" id="PF00111">
    <property type="entry name" value="Fer2"/>
    <property type="match status" value="1"/>
</dbReference>
<gene>
    <name evidence="10" type="ORF">SAMN05421748_126148</name>
</gene>
<reference evidence="10 11" key="1">
    <citation type="submission" date="2017-09" db="EMBL/GenBank/DDBJ databases">
        <authorList>
            <person name="Ehlers B."/>
            <person name="Leendertz F.H."/>
        </authorList>
    </citation>
    <scope>NUCLEOTIDE SEQUENCE [LARGE SCALE GENOMIC DNA]</scope>
    <source>
        <strain evidence="10 11">CGMCC 4.6857</strain>
    </source>
</reference>
<dbReference type="InterPro" id="IPR006058">
    <property type="entry name" value="2Fe2S_fd_BS"/>
</dbReference>
<sequence length="844" mass="91726">MTEEQYDVVVIGSGVGGLAAARAIAQFGGERVLILEQHYMAGGMTHEFSREGRFLFGTGLHYMSADAGPFLDFLTDGRVQLTPLPDEYDVLHFPDFDFGVPASGERFRAHLKSEFPGEAEAIDRFFRTMRRALTGLITRNLFSSFPAPVRAIGYPVIRRLFPATYRTLWEQVCHDFTDPRLRAVVAARWGLYGQPPTSSAFGYHASVPLTFFLEGTSHPVGGPKEIGDIALEGLVRHGVEVRLNQDVRRIAVERGRVSGVDVVERATGRRYRVRTRTVVSAGGVRNTYALLASHSRPEWNRELEGLSGEPSALMLFLGLDRSPAEFGPRGENHWFMPGLDEHDGTLYVSFASLNNPAARFHTIEVLELVDPAIVDEWRGTTETNRPESYHAFKAEVTRRLIDRLDRQWPGIKDAIVYAELATPLTYETYQHSVRGSFYGLPATPARLRSGLAGCRTPIKGLVVAGQDAWGPGVNAALAGGIMAANAVLKPSQLSTMWRTIQSAKPARTGPWRGFLRVAGVEELTSSVRKIRLEPLGGGALPFTFEAGQYLKVDLPVGMEPIERSYSIASGPGTTAYLEIGVKKEPNGLGSTFLHDDLTGGLALRVSGPHGEFTWADRDGPLLLIAGGIGITPLISVLIAAADDCHTGPITLLLGARSKAEVPFERELKELAARLPGLRTELYLTETGGRGRIDIEALRPHVAGVARVHLCGPAPMMRDLLGALADLGVPRDRVHTEAFVSDRSRKTRQERAHAVALAAGAPAYTIRTAGTSFPCRPGQTLLAAANAAAVPIPQDCDEGICGTCRVRIVSGTYETDDRGMFSAAELDQGWRLACQTLPTADLTIT</sequence>
<protein>
    <submittedName>
        <fullName evidence="10">Ferredoxin-NADP reductase</fullName>
    </submittedName>
</protein>
<dbReference type="Pfam" id="PF00175">
    <property type="entry name" value="NAD_binding_1"/>
    <property type="match status" value="1"/>
</dbReference>
<dbReference type="SUPFAM" id="SSF54292">
    <property type="entry name" value="2Fe-2S ferredoxin-like"/>
    <property type="match status" value="1"/>
</dbReference>
<dbReference type="InterPro" id="IPR017938">
    <property type="entry name" value="Riboflavin_synthase-like_b-brl"/>
</dbReference>
<proteinExistence type="predicted"/>
<organism evidence="10 11">
    <name type="scientific">Paractinoplanes atraurantiacus</name>
    <dbReference type="NCBI Taxonomy" id="1036182"/>
    <lineage>
        <taxon>Bacteria</taxon>
        <taxon>Bacillati</taxon>
        <taxon>Actinomycetota</taxon>
        <taxon>Actinomycetes</taxon>
        <taxon>Micromonosporales</taxon>
        <taxon>Micromonosporaceae</taxon>
        <taxon>Paractinoplanes</taxon>
    </lineage>
</organism>
<dbReference type="InterPro" id="IPR052206">
    <property type="entry name" value="Retinol_saturase"/>
</dbReference>
<keyword evidence="3" id="KW-0732">Signal</keyword>
<dbReference type="SUPFAM" id="SSF52343">
    <property type="entry name" value="Ferredoxin reductase-like, C-terminal NADP-linked domain"/>
    <property type="match status" value="1"/>
</dbReference>
<dbReference type="InterPro" id="IPR008333">
    <property type="entry name" value="Cbr1-like_FAD-bd_dom"/>
</dbReference>
<feature type="domain" description="FAD-binding FR-type" evidence="9">
    <location>
        <begin position="510"/>
        <end position="615"/>
    </location>
</feature>
<keyword evidence="2" id="KW-0001">2Fe-2S</keyword>
<keyword evidence="11" id="KW-1185">Reference proteome</keyword>
<dbReference type="EMBL" id="OBDY01000026">
    <property type="protein sequence ID" value="SNY64478.1"/>
    <property type="molecule type" value="Genomic_DNA"/>
</dbReference>
<dbReference type="InterPro" id="IPR039261">
    <property type="entry name" value="FNR_nucleotide-bd"/>
</dbReference>
<dbReference type="PANTHER" id="PTHR46091:SF3">
    <property type="entry name" value="AMINE OXIDASE DOMAIN-CONTAINING PROTEIN"/>
    <property type="match status" value="1"/>
</dbReference>
<dbReference type="InterPro" id="IPR036010">
    <property type="entry name" value="2Fe-2S_ferredoxin-like_sf"/>
</dbReference>
<evidence type="ECO:0000313" key="11">
    <source>
        <dbReference type="Proteomes" id="UP000219612"/>
    </source>
</evidence>
<evidence type="ECO:0000256" key="4">
    <source>
        <dbReference type="ARBA" id="ARBA00022827"/>
    </source>
</evidence>
<evidence type="ECO:0000256" key="1">
    <source>
        <dbReference type="ARBA" id="ARBA00022630"/>
    </source>
</evidence>
<dbReference type="OrthoDB" id="9774675at2"/>
<keyword evidence="2" id="KW-0479">Metal-binding</keyword>
<dbReference type="Pfam" id="PF01593">
    <property type="entry name" value="Amino_oxidase"/>
    <property type="match status" value="1"/>
</dbReference>
<evidence type="ECO:0000313" key="10">
    <source>
        <dbReference type="EMBL" id="SNY64478.1"/>
    </source>
</evidence>
<dbReference type="GO" id="GO:0016491">
    <property type="term" value="F:oxidoreductase activity"/>
    <property type="evidence" value="ECO:0007669"/>
    <property type="project" value="InterPro"/>
</dbReference>
<dbReference type="PROSITE" id="PS51384">
    <property type="entry name" value="FAD_FR"/>
    <property type="match status" value="1"/>
</dbReference>
<feature type="domain" description="2Fe-2S ferredoxin-type" evidence="8">
    <location>
        <begin position="761"/>
        <end position="844"/>
    </location>
</feature>
<keyword evidence="6" id="KW-0411">Iron-sulfur</keyword>
<evidence type="ECO:0000259" key="8">
    <source>
        <dbReference type="PROSITE" id="PS51085"/>
    </source>
</evidence>
<dbReference type="PROSITE" id="PS51085">
    <property type="entry name" value="2FE2S_FER_2"/>
    <property type="match status" value="1"/>
</dbReference>
<evidence type="ECO:0000256" key="3">
    <source>
        <dbReference type="ARBA" id="ARBA00022729"/>
    </source>
</evidence>
<dbReference type="CDD" id="cd00207">
    <property type="entry name" value="fer2"/>
    <property type="match status" value="1"/>
</dbReference>
<keyword evidence="1" id="KW-0285">Flavoprotein</keyword>
<keyword evidence="5" id="KW-0521">NADP</keyword>
<dbReference type="Gene3D" id="3.50.50.60">
    <property type="entry name" value="FAD/NAD(P)-binding domain"/>
    <property type="match status" value="2"/>
</dbReference>
<dbReference type="PRINTS" id="PR00410">
    <property type="entry name" value="PHEHYDRXLASE"/>
</dbReference>
<dbReference type="GO" id="GO:0051537">
    <property type="term" value="F:2 iron, 2 sulfur cluster binding"/>
    <property type="evidence" value="ECO:0007669"/>
    <property type="project" value="UniProtKB-KW"/>
</dbReference>
<evidence type="ECO:0000259" key="9">
    <source>
        <dbReference type="PROSITE" id="PS51384"/>
    </source>
</evidence>
<dbReference type="Gene3D" id="2.40.30.10">
    <property type="entry name" value="Translation factors"/>
    <property type="match status" value="1"/>
</dbReference>
<keyword evidence="2" id="KW-0408">Iron</keyword>
<dbReference type="Gene3D" id="3.10.20.30">
    <property type="match status" value="1"/>
</dbReference>
<accession>A0A285JW16</accession>
<dbReference type="AlphaFoldDB" id="A0A285JW16"/>
<dbReference type="InterPro" id="IPR017927">
    <property type="entry name" value="FAD-bd_FR_type"/>
</dbReference>
<dbReference type="SUPFAM" id="SSF63380">
    <property type="entry name" value="Riboflavin synthase domain-like"/>
    <property type="match status" value="1"/>
</dbReference>
<evidence type="ECO:0000256" key="6">
    <source>
        <dbReference type="ARBA" id="ARBA00023014"/>
    </source>
</evidence>
<dbReference type="Pfam" id="PF00970">
    <property type="entry name" value="FAD_binding_6"/>
    <property type="match status" value="1"/>
</dbReference>
<dbReference type="Gene3D" id="3.40.50.80">
    <property type="entry name" value="Nucleotide-binding domain of ferredoxin-NADP reductase (FNR) module"/>
    <property type="match status" value="1"/>
</dbReference>
<dbReference type="InterPro" id="IPR001433">
    <property type="entry name" value="OxRdtase_FAD/NAD-bd"/>
</dbReference>
<keyword evidence="7" id="KW-0520">NAD</keyword>
<dbReference type="PROSITE" id="PS00197">
    <property type="entry name" value="2FE2S_FER_1"/>
    <property type="match status" value="1"/>
</dbReference>
<dbReference type="InterPro" id="IPR001041">
    <property type="entry name" value="2Fe-2S_ferredoxin-type"/>
</dbReference>
<dbReference type="PANTHER" id="PTHR46091">
    <property type="entry name" value="BLR7054 PROTEIN"/>
    <property type="match status" value="1"/>
</dbReference>
<name>A0A285JW16_9ACTN</name>
<dbReference type="InterPro" id="IPR036188">
    <property type="entry name" value="FAD/NAD-bd_sf"/>
</dbReference>
<evidence type="ECO:0000256" key="7">
    <source>
        <dbReference type="ARBA" id="ARBA00023027"/>
    </source>
</evidence>
<dbReference type="InterPro" id="IPR002937">
    <property type="entry name" value="Amino_oxidase"/>
</dbReference>